<dbReference type="Pfam" id="PF07690">
    <property type="entry name" value="MFS_1"/>
    <property type="match status" value="1"/>
</dbReference>
<evidence type="ECO:0000256" key="7">
    <source>
        <dbReference type="ARBA" id="ARBA00023098"/>
    </source>
</evidence>
<evidence type="ECO:0000259" key="13">
    <source>
        <dbReference type="PROSITE" id="PS51210"/>
    </source>
</evidence>
<dbReference type="InterPro" id="IPR011701">
    <property type="entry name" value="MFS"/>
</dbReference>
<keyword evidence="12" id="KW-1133">Transmembrane helix</keyword>
<sequence length="996" mass="108263">MSEPKPALTTSPSSPLPPTTAIDDDVAQIPSWRKWVILFVVCWMPLPMTFWSTAIMPATLEVASDLNIPVTTITTINAGVFVAQALSGLIWLPVTPLLGSIIATFTSWRVIYGVEAGMCLFGLILSLLFIPKASEVENPKLAETTRPRTAKEILRTFNPMHVFCQFKYPKVILANIACGLLGFNQYGILSSIRRVINPRFNLTSPLSSGLFYLAPGAGFLVGSTVGGKISDVVVKRYTRKRNGQRIPEDRLNSSLVSVLIILPLGTLLYGWSVYHRLGGMALPIISAFIEGFGLMASFSGLNTYAAEVRPAHRTAVITGKYVIQYSFGAMSVGGVVPMIDGIGVGWAFTVSGADPYAPVYTTCPSSLEIRKASDGLSDEESSWREQRAKQMIPNLQDYLKLANISDFNVTNYINKLKSDDVPIVGLSVSGGGTQSGLGGLGVWQAFDARSSIARAARTGGLTQLLSYITGLSGGGAVTVSLLAANNFTTIDGVKKASNFSLDYASGPDGNQTAFFTSIFENMGAKDESGFPVSVADTFGQFWGTWLPGDKVYSNYSDIASKNTAFTLGDAPMPIMCFAEVVPGKSPEIGKLMYPGFNKSTRFNLTAYEVTPFEFGSWVGGRVQAFIQTKFLGTSMTEGKPQNKSECVQGFDKLTLMQGTTANAFTAWFIDSFYGIPVFAKRWLGKRQKVNPDINDVPVPRDQYDNPLVQLVNETAMYFDLTFNESLWATYPNPFEDYNEDMKGVSELLLVDGSLTLESNPLRPLIIPERKLDLIIVYEASSDAPNSWVNGTNLINTALTASQGNIPFPKIPDVNTIVAQNLSFQPTFFGCDASSSTPLLLWLPNAPWTGYTNYSYTQTQFTPNQVDIALENAFQVATYGNGSVDENWPACLACAAIKGSLRRLDIEMPKQCEECFERHCWNGTMSDREATVGDFDLKPRLDPELSFAKWNESDWEKEESTGNGSGGGSGGSDSAGVKLGNEMVVLVLSLIAMAALL</sequence>
<comment type="subcellular location">
    <subcellularLocation>
        <location evidence="1">Membrane</location>
        <topology evidence="1">Multi-pass membrane protein</topology>
    </subcellularLocation>
</comment>
<dbReference type="PANTHER" id="PTHR10728">
    <property type="entry name" value="CYTOSOLIC PHOSPHOLIPASE A2"/>
    <property type="match status" value="1"/>
</dbReference>
<feature type="transmembrane region" description="Helical" evidence="12">
    <location>
        <begin position="209"/>
        <end position="234"/>
    </location>
</feature>
<evidence type="ECO:0000313" key="14">
    <source>
        <dbReference type="EMBL" id="KAF5536466.1"/>
    </source>
</evidence>
<dbReference type="Gene3D" id="3.40.1090.10">
    <property type="entry name" value="Cytosolic phospholipase A2 catalytic domain"/>
    <property type="match status" value="1"/>
</dbReference>
<dbReference type="AlphaFoldDB" id="A0A8H5MNE9"/>
<evidence type="ECO:0000313" key="15">
    <source>
        <dbReference type="Proteomes" id="UP000522262"/>
    </source>
</evidence>
<feature type="transmembrane region" description="Helical" evidence="12">
    <location>
        <begin position="110"/>
        <end position="130"/>
    </location>
</feature>
<evidence type="ECO:0000256" key="11">
    <source>
        <dbReference type="SAM" id="MobiDB-lite"/>
    </source>
</evidence>
<protein>
    <recommendedName>
        <fullName evidence="3 10">Lysophospholipase</fullName>
        <ecNumber evidence="3 10">3.1.1.5</ecNumber>
    </recommendedName>
</protein>
<keyword evidence="6 9" id="KW-0442">Lipid degradation</keyword>
<comment type="catalytic activity">
    <reaction evidence="10">
        <text>a 1-acyl-sn-glycero-3-phosphocholine + H2O = sn-glycerol 3-phosphocholine + a fatty acid + H(+)</text>
        <dbReference type="Rhea" id="RHEA:15177"/>
        <dbReference type="ChEBI" id="CHEBI:15377"/>
        <dbReference type="ChEBI" id="CHEBI:15378"/>
        <dbReference type="ChEBI" id="CHEBI:16870"/>
        <dbReference type="ChEBI" id="CHEBI:28868"/>
        <dbReference type="ChEBI" id="CHEBI:58168"/>
        <dbReference type="EC" id="3.1.1.5"/>
    </reaction>
</comment>
<evidence type="ECO:0000256" key="10">
    <source>
        <dbReference type="RuleBase" id="RU362103"/>
    </source>
</evidence>
<dbReference type="Pfam" id="PF01735">
    <property type="entry name" value="PLA2_B"/>
    <property type="match status" value="1"/>
</dbReference>
<dbReference type="GO" id="GO:0022857">
    <property type="term" value="F:transmembrane transporter activity"/>
    <property type="evidence" value="ECO:0007669"/>
    <property type="project" value="InterPro"/>
</dbReference>
<dbReference type="SUPFAM" id="SSF52151">
    <property type="entry name" value="FabD/lysophospholipase-like"/>
    <property type="match status" value="1"/>
</dbReference>
<evidence type="ECO:0000256" key="1">
    <source>
        <dbReference type="ARBA" id="ARBA00004141"/>
    </source>
</evidence>
<feature type="domain" description="PLA2c" evidence="13">
    <location>
        <begin position="362"/>
        <end position="925"/>
    </location>
</feature>
<feature type="transmembrane region" description="Helical" evidence="12">
    <location>
        <begin position="322"/>
        <end position="348"/>
    </location>
</feature>
<dbReference type="InterPro" id="IPR016035">
    <property type="entry name" value="Acyl_Trfase/lysoPLipase"/>
</dbReference>
<evidence type="ECO:0000256" key="2">
    <source>
        <dbReference type="ARBA" id="ARBA00008780"/>
    </source>
</evidence>
<keyword evidence="12" id="KW-0812">Transmembrane</keyword>
<gene>
    <name evidence="14" type="ORF">FMEXI_10324</name>
</gene>
<evidence type="ECO:0000256" key="12">
    <source>
        <dbReference type="SAM" id="Phobius"/>
    </source>
</evidence>
<feature type="region of interest" description="Disordered" evidence="11">
    <location>
        <begin position="951"/>
        <end position="972"/>
    </location>
</feature>
<feature type="transmembrane region" description="Helical" evidence="12">
    <location>
        <begin position="35"/>
        <end position="56"/>
    </location>
</feature>
<feature type="compositionally biased region" description="Gly residues" evidence="11">
    <location>
        <begin position="962"/>
        <end position="972"/>
    </location>
</feature>
<dbReference type="SMART" id="SM00022">
    <property type="entry name" value="PLAc"/>
    <property type="match status" value="1"/>
</dbReference>
<evidence type="ECO:0000256" key="6">
    <source>
        <dbReference type="ARBA" id="ARBA00022963"/>
    </source>
</evidence>
<keyword evidence="15" id="KW-1185">Reference proteome</keyword>
<keyword evidence="12" id="KW-0472">Membrane</keyword>
<evidence type="ECO:0000256" key="4">
    <source>
        <dbReference type="ARBA" id="ARBA00022729"/>
    </source>
</evidence>
<evidence type="ECO:0000256" key="3">
    <source>
        <dbReference type="ARBA" id="ARBA00013274"/>
    </source>
</evidence>
<keyword evidence="8" id="KW-0325">Glycoprotein</keyword>
<dbReference type="PANTHER" id="PTHR10728:SF33">
    <property type="entry name" value="LYSOPHOSPHOLIPASE 1-RELATED"/>
    <property type="match status" value="1"/>
</dbReference>
<dbReference type="GO" id="GO:0046475">
    <property type="term" value="P:glycerophospholipid catabolic process"/>
    <property type="evidence" value="ECO:0007669"/>
    <property type="project" value="TreeGrafter"/>
</dbReference>
<dbReference type="GO" id="GO:0005829">
    <property type="term" value="C:cytosol"/>
    <property type="evidence" value="ECO:0007669"/>
    <property type="project" value="TreeGrafter"/>
</dbReference>
<dbReference type="EC" id="3.1.1.5" evidence="3 10"/>
<evidence type="ECO:0000256" key="5">
    <source>
        <dbReference type="ARBA" id="ARBA00022801"/>
    </source>
</evidence>
<dbReference type="GO" id="GO:0004622">
    <property type="term" value="F:phosphatidylcholine lysophospholipase activity"/>
    <property type="evidence" value="ECO:0007669"/>
    <property type="project" value="UniProtKB-EC"/>
</dbReference>
<name>A0A8H5MNE9_9HYPO</name>
<evidence type="ECO:0000256" key="9">
    <source>
        <dbReference type="PROSITE-ProRule" id="PRU00555"/>
    </source>
</evidence>
<organism evidence="14 15">
    <name type="scientific">Fusarium mexicanum</name>
    <dbReference type="NCBI Taxonomy" id="751941"/>
    <lineage>
        <taxon>Eukaryota</taxon>
        <taxon>Fungi</taxon>
        <taxon>Dikarya</taxon>
        <taxon>Ascomycota</taxon>
        <taxon>Pezizomycotina</taxon>
        <taxon>Sordariomycetes</taxon>
        <taxon>Hypocreomycetidae</taxon>
        <taxon>Hypocreales</taxon>
        <taxon>Nectriaceae</taxon>
        <taxon>Fusarium</taxon>
        <taxon>Fusarium fujikuroi species complex</taxon>
    </lineage>
</organism>
<dbReference type="GO" id="GO:0004623">
    <property type="term" value="F:phospholipase A2 activity"/>
    <property type="evidence" value="ECO:0007669"/>
    <property type="project" value="TreeGrafter"/>
</dbReference>
<keyword evidence="5 9" id="KW-0378">Hydrolase</keyword>
<keyword evidence="4" id="KW-0732">Signal</keyword>
<dbReference type="GO" id="GO:0016020">
    <property type="term" value="C:membrane"/>
    <property type="evidence" value="ECO:0007669"/>
    <property type="project" value="UniProtKB-SubCell"/>
</dbReference>
<dbReference type="Gene3D" id="1.20.1250.20">
    <property type="entry name" value="MFS general substrate transporter like domains"/>
    <property type="match status" value="1"/>
</dbReference>
<proteinExistence type="inferred from homology"/>
<accession>A0A8H5MNE9</accession>
<dbReference type="EMBL" id="JAAOAM010000256">
    <property type="protein sequence ID" value="KAF5536466.1"/>
    <property type="molecule type" value="Genomic_DNA"/>
</dbReference>
<keyword evidence="7 9" id="KW-0443">Lipid metabolism</keyword>
<reference evidence="14 15" key="1">
    <citation type="submission" date="2020-05" db="EMBL/GenBank/DDBJ databases">
        <title>Identification and distribution of gene clusters putatively required for synthesis of sphingolipid metabolism inhibitors in phylogenetically diverse species of the filamentous fungus Fusarium.</title>
        <authorList>
            <person name="Kim H.-S."/>
            <person name="Busman M."/>
            <person name="Brown D.W."/>
            <person name="Divon H."/>
            <person name="Uhlig S."/>
            <person name="Proctor R.H."/>
        </authorList>
    </citation>
    <scope>NUCLEOTIDE SEQUENCE [LARGE SCALE GENOMIC DNA]</scope>
    <source>
        <strain evidence="14 15">NRRL 53147</strain>
    </source>
</reference>
<comment type="caution">
    <text evidence="14">The sequence shown here is derived from an EMBL/GenBank/DDBJ whole genome shotgun (WGS) entry which is preliminary data.</text>
</comment>
<evidence type="ECO:0000256" key="8">
    <source>
        <dbReference type="ARBA" id="ARBA00023180"/>
    </source>
</evidence>
<feature type="transmembrane region" description="Helical" evidence="12">
    <location>
        <begin position="255"/>
        <end position="274"/>
    </location>
</feature>
<feature type="transmembrane region" description="Helical" evidence="12">
    <location>
        <begin position="68"/>
        <end position="90"/>
    </location>
</feature>
<dbReference type="InterPro" id="IPR036259">
    <property type="entry name" value="MFS_trans_sf"/>
</dbReference>
<dbReference type="InterPro" id="IPR002642">
    <property type="entry name" value="LysoPLipase_cat_dom"/>
</dbReference>
<dbReference type="SUPFAM" id="SSF103473">
    <property type="entry name" value="MFS general substrate transporter"/>
    <property type="match status" value="1"/>
</dbReference>
<dbReference type="Proteomes" id="UP000522262">
    <property type="component" value="Unassembled WGS sequence"/>
</dbReference>
<comment type="similarity">
    <text evidence="2 10">Belongs to the lysophospholipase family.</text>
</comment>
<feature type="transmembrane region" description="Helical" evidence="12">
    <location>
        <begin position="280"/>
        <end position="301"/>
    </location>
</feature>
<dbReference type="PROSITE" id="PS51210">
    <property type="entry name" value="PLA2C"/>
    <property type="match status" value="1"/>
</dbReference>